<evidence type="ECO:0000256" key="2">
    <source>
        <dbReference type="ARBA" id="ARBA00005272"/>
    </source>
</evidence>
<evidence type="ECO:0000313" key="8">
    <source>
        <dbReference type="EMBL" id="BES80481.1"/>
    </source>
</evidence>
<name>A0ABN6ZRS7_9CREN</name>
<organism evidence="8 9">
    <name type="scientific">Pyrodictium abyssi</name>
    <dbReference type="NCBI Taxonomy" id="54256"/>
    <lineage>
        <taxon>Archaea</taxon>
        <taxon>Thermoproteota</taxon>
        <taxon>Thermoprotei</taxon>
        <taxon>Desulfurococcales</taxon>
        <taxon>Pyrodictiaceae</taxon>
        <taxon>Pyrodictium</taxon>
    </lineage>
</organism>
<comment type="similarity">
    <text evidence="2">Belongs to the NADH dehydrogenase family.</text>
</comment>
<protein>
    <submittedName>
        <fullName evidence="8">NAD(P)/FAD-dependent oxidoreductase</fullName>
    </submittedName>
</protein>
<keyword evidence="6" id="KW-0472">Membrane</keyword>
<dbReference type="PRINTS" id="PR00411">
    <property type="entry name" value="PNDRDTASEI"/>
</dbReference>
<dbReference type="Proteomes" id="UP001341135">
    <property type="component" value="Chromosome"/>
</dbReference>
<comment type="cofactor">
    <cofactor evidence="1">
        <name>FAD</name>
        <dbReference type="ChEBI" id="CHEBI:57692"/>
    </cofactor>
</comment>
<dbReference type="PANTHER" id="PTHR42913">
    <property type="entry name" value="APOPTOSIS-INDUCING FACTOR 1"/>
    <property type="match status" value="1"/>
</dbReference>
<evidence type="ECO:0000256" key="6">
    <source>
        <dbReference type="SAM" id="Phobius"/>
    </source>
</evidence>
<evidence type="ECO:0000256" key="1">
    <source>
        <dbReference type="ARBA" id="ARBA00001974"/>
    </source>
</evidence>
<keyword evidence="9" id="KW-1185">Reference proteome</keyword>
<dbReference type="PANTHER" id="PTHR42913:SF3">
    <property type="entry name" value="64 KDA MITOCHONDRIAL NADH DEHYDROGENASE (EUROFUNG)"/>
    <property type="match status" value="1"/>
</dbReference>
<accession>A0ABN6ZRS7</accession>
<dbReference type="EMBL" id="AP028907">
    <property type="protein sequence ID" value="BES80481.1"/>
    <property type="molecule type" value="Genomic_DNA"/>
</dbReference>
<evidence type="ECO:0000256" key="4">
    <source>
        <dbReference type="ARBA" id="ARBA00022827"/>
    </source>
</evidence>
<evidence type="ECO:0000313" key="9">
    <source>
        <dbReference type="Proteomes" id="UP001341135"/>
    </source>
</evidence>
<dbReference type="InterPro" id="IPR051169">
    <property type="entry name" value="NADH-Q_oxidoreductase"/>
</dbReference>
<dbReference type="SUPFAM" id="SSF51905">
    <property type="entry name" value="FAD/NAD(P)-binding domain"/>
    <property type="match status" value="1"/>
</dbReference>
<evidence type="ECO:0000256" key="5">
    <source>
        <dbReference type="ARBA" id="ARBA00023002"/>
    </source>
</evidence>
<dbReference type="Pfam" id="PF07992">
    <property type="entry name" value="Pyr_redox_2"/>
    <property type="match status" value="1"/>
</dbReference>
<keyword evidence="3" id="KW-0285">Flavoprotein</keyword>
<keyword evidence="6" id="KW-1133">Transmembrane helix</keyword>
<keyword evidence="4" id="KW-0274">FAD</keyword>
<keyword evidence="5" id="KW-0560">Oxidoreductase</keyword>
<feature type="domain" description="FAD/NAD(P)-binding" evidence="7">
    <location>
        <begin position="27"/>
        <end position="318"/>
    </location>
</feature>
<dbReference type="PRINTS" id="PR00368">
    <property type="entry name" value="FADPNR"/>
</dbReference>
<dbReference type="Gene3D" id="3.50.50.100">
    <property type="match status" value="1"/>
</dbReference>
<dbReference type="InterPro" id="IPR036188">
    <property type="entry name" value="FAD/NAD-bd_sf"/>
</dbReference>
<feature type="transmembrane region" description="Helical" evidence="6">
    <location>
        <begin position="6"/>
        <end position="36"/>
    </location>
</feature>
<keyword evidence="6" id="KW-0812">Transmembrane</keyword>
<reference evidence="8 9" key="1">
    <citation type="submission" date="2023-09" db="EMBL/GenBank/DDBJ databases">
        <title>Pyrofollis japonicus gen. nov. sp. nov., a novel member of the family Pyrodictiaceae isolated from the Iheya North hydrothermal field.</title>
        <authorList>
            <person name="Miyazaki U."/>
            <person name="Sanari M."/>
            <person name="Tame A."/>
            <person name="Kitajima M."/>
            <person name="Okamoto A."/>
            <person name="Sawayama S."/>
            <person name="Miyazaki J."/>
            <person name="Takai K."/>
            <person name="Nakagawa S."/>
        </authorList>
    </citation>
    <scope>NUCLEOTIDE SEQUENCE [LARGE SCALE GENOMIC DNA]</scope>
    <source>
        <strain evidence="8 9">AV2</strain>
    </source>
</reference>
<gene>
    <name evidence="8" type="ORF">PABY_00480</name>
</gene>
<dbReference type="InterPro" id="IPR023753">
    <property type="entry name" value="FAD/NAD-binding_dom"/>
</dbReference>
<sequence length="395" mass="43404">MWLHGVVAFFWLGVGYLGSWVLAAVARIVVVGSGFAGVEAVRRLHRLGLCDGNECIWVTANSKLVFLPLLPALVSRRYRPEDVEWGVEGYARRLGVELVARRVVAVEPGRMRLEDSEVLEFDYAVVAAGARPAFYGVPGAEELSVTVYSAGEAWRLGEMIEQGRIRSMVVVGAGFVGVEVAAEALWLARRLGRELRVTLVDMLEEPLQLLGNRKASKLTREILEELGAGFEMGRPVTRVYEGGVELKDGTRVEGDVVVWSAGLRGPGIEAPREALARGGFFQVDEYLRVQGLGGRVYAAGDAMAFRRGDCVSLKMAREALRSASRAVENIAARLRGRSEQPYKPLITSCRPMAGVGLGPDRGVLILGKKLAFRSTLVHWYHEKLRRSYERLLRGG</sequence>
<evidence type="ECO:0000256" key="3">
    <source>
        <dbReference type="ARBA" id="ARBA00022630"/>
    </source>
</evidence>
<proteinExistence type="inferred from homology"/>
<evidence type="ECO:0000259" key="7">
    <source>
        <dbReference type="Pfam" id="PF07992"/>
    </source>
</evidence>